<dbReference type="Pfam" id="PF00106">
    <property type="entry name" value="adh_short"/>
    <property type="match status" value="1"/>
</dbReference>
<dbReference type="Gene3D" id="3.40.50.720">
    <property type="entry name" value="NAD(P)-binding Rossmann-like Domain"/>
    <property type="match status" value="1"/>
</dbReference>
<evidence type="ECO:0000313" key="2">
    <source>
        <dbReference type="Proteomes" id="UP000249082"/>
    </source>
</evidence>
<accession>A0A2W5NRM4</accession>
<dbReference type="EMBL" id="QFPX01000006">
    <property type="protein sequence ID" value="PZQ55604.1"/>
    <property type="molecule type" value="Genomic_DNA"/>
</dbReference>
<dbReference type="AlphaFoldDB" id="A0A2W5NRM4"/>
<protein>
    <submittedName>
        <fullName evidence="1">Short-chain dehydrogenase</fullName>
    </submittedName>
</protein>
<proteinExistence type="predicted"/>
<dbReference type="PANTHER" id="PTHR44147">
    <property type="entry name" value="DEHYDROGENASE/REDUCTASE SDR FAMILY MEMBER 1"/>
    <property type="match status" value="1"/>
</dbReference>
<comment type="caution">
    <text evidence="1">The sequence shown here is derived from an EMBL/GenBank/DDBJ whole genome shotgun (WGS) entry which is preliminary data.</text>
</comment>
<dbReference type="Proteomes" id="UP000249082">
    <property type="component" value="Unassembled WGS sequence"/>
</dbReference>
<dbReference type="InterPro" id="IPR036291">
    <property type="entry name" value="NAD(P)-bd_dom_sf"/>
</dbReference>
<gene>
    <name evidence="1" type="ORF">DI555_09495</name>
</gene>
<dbReference type="PANTHER" id="PTHR44147:SF2">
    <property type="entry name" value="DEHYDROGENASE_REDUCTASE SDR FAMILY MEMBER 1"/>
    <property type="match status" value="1"/>
</dbReference>
<dbReference type="SUPFAM" id="SSF51735">
    <property type="entry name" value="NAD(P)-binding Rossmann-fold domains"/>
    <property type="match status" value="1"/>
</dbReference>
<name>A0A2W5NRM4_9SPHN</name>
<dbReference type="InterPro" id="IPR002347">
    <property type="entry name" value="SDR_fam"/>
</dbReference>
<dbReference type="PRINTS" id="PR00081">
    <property type="entry name" value="GDHRDH"/>
</dbReference>
<sequence>MADRAPIALVTGASRGAGRGIAAALGRHGCTVYVTGRSVRSGDHALPGTIHETARAVTEAGGRGVAVACDHGDDEQVAALFERILAEEGRLDILVNNAAAIHDELTEPGEFWEKPLKLAGLIDVGLRSGYVAGWHAAGIMAAQDHGLIVFTSASGAAHYALGPAYGAHKAGMDKMAFDMAQDFRHAGRNVAVLSVWMGALLTDRLKTVIASDPVRFGHVEGHCETPEFTGEVIWRLYRDPDLADLSGTTLVGAGIARKYGLTDGGRVPPTAAELHGVEPPVFHPAVIR</sequence>
<evidence type="ECO:0000313" key="1">
    <source>
        <dbReference type="EMBL" id="PZQ55604.1"/>
    </source>
</evidence>
<organism evidence="1 2">
    <name type="scientific">Novosphingobium pentaromativorans</name>
    <dbReference type="NCBI Taxonomy" id="205844"/>
    <lineage>
        <taxon>Bacteria</taxon>
        <taxon>Pseudomonadati</taxon>
        <taxon>Pseudomonadota</taxon>
        <taxon>Alphaproteobacteria</taxon>
        <taxon>Sphingomonadales</taxon>
        <taxon>Sphingomonadaceae</taxon>
        <taxon>Novosphingobium</taxon>
    </lineage>
</organism>
<reference evidence="1 2" key="1">
    <citation type="submission" date="2017-08" db="EMBL/GenBank/DDBJ databases">
        <title>Infants hospitalized years apart are colonized by the same room-sourced microbial strains.</title>
        <authorList>
            <person name="Brooks B."/>
            <person name="Olm M.R."/>
            <person name="Firek B.A."/>
            <person name="Baker R."/>
            <person name="Thomas B.C."/>
            <person name="Morowitz M.J."/>
            <person name="Banfield J.F."/>
        </authorList>
    </citation>
    <scope>NUCLEOTIDE SEQUENCE [LARGE SCALE GENOMIC DNA]</scope>
    <source>
        <strain evidence="1">S2_005_002_R2_33</strain>
    </source>
</reference>